<dbReference type="Gene3D" id="3.40.50.10330">
    <property type="entry name" value="Probable inorganic polyphosphate/atp-NAD kinase, domain 1"/>
    <property type="match status" value="1"/>
</dbReference>
<protein>
    <recommendedName>
        <fullName evidence="2">DAGKc domain-containing protein</fullName>
    </recommendedName>
</protein>
<dbReference type="GO" id="GO:0001727">
    <property type="term" value="F:lipid kinase activity"/>
    <property type="evidence" value="ECO:0007669"/>
    <property type="project" value="TreeGrafter"/>
</dbReference>
<dbReference type="GO" id="GO:0046512">
    <property type="term" value="P:sphingosine biosynthetic process"/>
    <property type="evidence" value="ECO:0007669"/>
    <property type="project" value="TreeGrafter"/>
</dbReference>
<dbReference type="Gene3D" id="2.60.200.40">
    <property type="match status" value="1"/>
</dbReference>
<dbReference type="EMBL" id="KZ805300">
    <property type="protein sequence ID" value="PVI08484.1"/>
    <property type="molecule type" value="Genomic_DNA"/>
</dbReference>
<proteinExistence type="predicted"/>
<sequence>MASTGQTNPFEDPSSKDAQVQEQGEIARGTSEPQEPVPHTATTLAVGRNASLTLGTESLVVQDEELQQSGRVNCCGVSFAGKNKTTRSIPFYNILWAERSENGDITIQYAHAVSKTVVRPAIISYTLDKPESSEVEAWIESLLDRAYGTSQRRKRIKMLVNPFGGQGGAVKMYHKHIAPIFAAAKCTLDMEKTQHNGHGTEIAQALDIDAFDVVACCSGDGIPHEVWNGLGKRADAARALAKLAVTQLPGGSGNALSLNLNGTVSPSLAALAVVKGLRTPLDLISVTQGDRRILSFLSQAVGIIAEADLGTEHLRWMGSTRFTYGVIKRILRQDVYPADIAIKVEHDNKTAIREVYRTEASKSPPRHNEREIPPADLGLPPLRYGSVQDPLPDSWTLVPHDHLGNFYAGNLAYMSADANFFPASLPSDGCLDLVRMRGNLKRGAAIKALLAVAEHKFFDIEDVDYKKVTAYRIIPRNQKDGYIDIDGERIPFEPFQAEVHQGLGTVLSKSGHLFEAEGV</sequence>
<dbReference type="InterPro" id="IPR001206">
    <property type="entry name" value="Diacylglycerol_kinase_cat_dom"/>
</dbReference>
<evidence type="ECO:0000313" key="4">
    <source>
        <dbReference type="Proteomes" id="UP000244855"/>
    </source>
</evidence>
<evidence type="ECO:0000256" key="1">
    <source>
        <dbReference type="SAM" id="MobiDB-lite"/>
    </source>
</evidence>
<keyword evidence="4" id="KW-1185">Reference proteome</keyword>
<organism evidence="3 4">
    <name type="scientific">Periconia macrospinosa</name>
    <dbReference type="NCBI Taxonomy" id="97972"/>
    <lineage>
        <taxon>Eukaryota</taxon>
        <taxon>Fungi</taxon>
        <taxon>Dikarya</taxon>
        <taxon>Ascomycota</taxon>
        <taxon>Pezizomycotina</taxon>
        <taxon>Dothideomycetes</taxon>
        <taxon>Pleosporomycetidae</taxon>
        <taxon>Pleosporales</taxon>
        <taxon>Massarineae</taxon>
        <taxon>Periconiaceae</taxon>
        <taxon>Periconia</taxon>
    </lineage>
</organism>
<dbReference type="AlphaFoldDB" id="A0A2V1EFH0"/>
<dbReference type="InterPro" id="IPR050187">
    <property type="entry name" value="Lipid_Phosphate_FormReg"/>
</dbReference>
<dbReference type="GO" id="GO:0016020">
    <property type="term" value="C:membrane"/>
    <property type="evidence" value="ECO:0007669"/>
    <property type="project" value="TreeGrafter"/>
</dbReference>
<dbReference type="Proteomes" id="UP000244855">
    <property type="component" value="Unassembled WGS sequence"/>
</dbReference>
<dbReference type="STRING" id="97972.A0A2V1EFH0"/>
<feature type="domain" description="DAGKc" evidence="2">
    <location>
        <begin position="151"/>
        <end position="290"/>
    </location>
</feature>
<reference evidence="3 4" key="1">
    <citation type="journal article" date="2018" name="Sci. Rep.">
        <title>Comparative genomics provides insights into the lifestyle and reveals functional heterogeneity of dark septate endophytic fungi.</title>
        <authorList>
            <person name="Knapp D.G."/>
            <person name="Nemeth J.B."/>
            <person name="Barry K."/>
            <person name="Hainaut M."/>
            <person name="Henrissat B."/>
            <person name="Johnson J."/>
            <person name="Kuo A."/>
            <person name="Lim J.H.P."/>
            <person name="Lipzen A."/>
            <person name="Nolan M."/>
            <person name="Ohm R.A."/>
            <person name="Tamas L."/>
            <person name="Grigoriev I.V."/>
            <person name="Spatafora J.W."/>
            <person name="Nagy L.G."/>
            <person name="Kovacs G.M."/>
        </authorList>
    </citation>
    <scope>NUCLEOTIDE SEQUENCE [LARGE SCALE GENOMIC DNA]</scope>
    <source>
        <strain evidence="3 4">DSE2036</strain>
    </source>
</reference>
<feature type="compositionally biased region" description="Basic and acidic residues" evidence="1">
    <location>
        <begin position="358"/>
        <end position="373"/>
    </location>
</feature>
<dbReference type="InterPro" id="IPR016064">
    <property type="entry name" value="NAD/diacylglycerol_kinase_sf"/>
</dbReference>
<name>A0A2V1EFH0_9PLEO</name>
<accession>A0A2V1EFH0</accession>
<dbReference type="OrthoDB" id="3853857at2759"/>
<dbReference type="Pfam" id="PF24321">
    <property type="entry name" value="DUF7493"/>
    <property type="match status" value="1"/>
</dbReference>
<dbReference type="PANTHER" id="PTHR12358:SF31">
    <property type="entry name" value="ACYLGLYCEROL KINASE, MITOCHONDRIAL"/>
    <property type="match status" value="1"/>
</dbReference>
<evidence type="ECO:0000259" key="2">
    <source>
        <dbReference type="PROSITE" id="PS50146"/>
    </source>
</evidence>
<dbReference type="SUPFAM" id="SSF111331">
    <property type="entry name" value="NAD kinase/diacylglycerol kinase-like"/>
    <property type="match status" value="1"/>
</dbReference>
<dbReference type="InterPro" id="IPR055916">
    <property type="entry name" value="DUF7493"/>
</dbReference>
<dbReference type="PROSITE" id="PS50146">
    <property type="entry name" value="DAGK"/>
    <property type="match status" value="1"/>
</dbReference>
<dbReference type="SMART" id="SM00046">
    <property type="entry name" value="DAGKc"/>
    <property type="match status" value="1"/>
</dbReference>
<dbReference type="PANTHER" id="PTHR12358">
    <property type="entry name" value="SPHINGOSINE KINASE"/>
    <property type="match status" value="1"/>
</dbReference>
<feature type="region of interest" description="Disordered" evidence="1">
    <location>
        <begin position="358"/>
        <end position="379"/>
    </location>
</feature>
<dbReference type="GO" id="GO:0005737">
    <property type="term" value="C:cytoplasm"/>
    <property type="evidence" value="ECO:0007669"/>
    <property type="project" value="TreeGrafter"/>
</dbReference>
<gene>
    <name evidence="3" type="ORF">DM02DRAFT_578584</name>
</gene>
<feature type="region of interest" description="Disordered" evidence="1">
    <location>
        <begin position="1"/>
        <end position="38"/>
    </location>
</feature>
<evidence type="ECO:0000313" key="3">
    <source>
        <dbReference type="EMBL" id="PVI08484.1"/>
    </source>
</evidence>
<dbReference type="Pfam" id="PF00781">
    <property type="entry name" value="DAGK_cat"/>
    <property type="match status" value="1"/>
</dbReference>
<dbReference type="InterPro" id="IPR017438">
    <property type="entry name" value="ATP-NAD_kinase_N"/>
</dbReference>
<dbReference type="GO" id="GO:0016773">
    <property type="term" value="F:phosphotransferase activity, alcohol group as acceptor"/>
    <property type="evidence" value="ECO:0007669"/>
    <property type="project" value="UniProtKB-ARBA"/>
</dbReference>